<organism evidence="3 4">
    <name type="scientific">Cloacibacillus porcorum</name>
    <dbReference type="NCBI Taxonomy" id="1197717"/>
    <lineage>
        <taxon>Bacteria</taxon>
        <taxon>Thermotogati</taxon>
        <taxon>Synergistota</taxon>
        <taxon>Synergistia</taxon>
        <taxon>Synergistales</taxon>
        <taxon>Synergistaceae</taxon>
        <taxon>Cloacibacillus</taxon>
    </lineage>
</organism>
<evidence type="ECO:0008006" key="5">
    <source>
        <dbReference type="Google" id="ProtNLM"/>
    </source>
</evidence>
<dbReference type="Gene3D" id="2.60.450.10">
    <property type="entry name" value="Lipopolysaccharide (LPS) transport protein A like domain"/>
    <property type="match status" value="2"/>
</dbReference>
<evidence type="ECO:0000313" key="4">
    <source>
        <dbReference type="Proteomes" id="UP000093044"/>
    </source>
</evidence>
<evidence type="ECO:0000256" key="1">
    <source>
        <dbReference type="SAM" id="MobiDB-lite"/>
    </source>
</evidence>
<feature type="signal peptide" evidence="2">
    <location>
        <begin position="1"/>
        <end position="27"/>
    </location>
</feature>
<feature type="region of interest" description="Disordered" evidence="1">
    <location>
        <begin position="299"/>
        <end position="354"/>
    </location>
</feature>
<dbReference type="OrthoDB" id="3939at2"/>
<keyword evidence="4" id="KW-1185">Reference proteome</keyword>
<keyword evidence="2" id="KW-0732">Signal</keyword>
<dbReference type="STRING" id="1197717.BED41_09885"/>
<sequence>MIIEKKLRRFCAAAVFCLMCAAIPAAATEAPAETVKRQNTLSADDIQYNVNTGDARAKGRVVITREGSVLKGDEAEGNTDKEIMTIRGNVSGNFPEQQATLKSESATWTGDKTKKTDGTVEAFGDVLLTRAPKDRLNADYVLWEIGTENYKARGNVDGIMQNKILKAAEATRTGDKFWARDVRRYEDLAEKFALSAKTVEGRLAKDAKSGEEVLQEMVADKNVVFDYVDREGLKTRVTGDKAVYSKARGTVVISGNTKAVRSDGKTVTADTMVVHEDTRNIEARGNSKIVFVVEEKAKKKDDGAKNSGTAKGGVPVKKEPLVEVPKEPASADKKPVVEKNPPQLSDQEKNWVEE</sequence>
<evidence type="ECO:0000256" key="2">
    <source>
        <dbReference type="SAM" id="SignalP"/>
    </source>
</evidence>
<dbReference type="AlphaFoldDB" id="A0A1B2I5U3"/>
<protein>
    <recommendedName>
        <fullName evidence="5">Organic solvent tolerance-like N-terminal domain-containing protein</fullName>
    </recommendedName>
</protein>
<accession>A0A1B2I5U3</accession>
<dbReference type="GeneID" id="83058157"/>
<dbReference type="EMBL" id="CP016757">
    <property type="protein sequence ID" value="ANZ45349.1"/>
    <property type="molecule type" value="Genomic_DNA"/>
</dbReference>
<feature type="compositionally biased region" description="Basic and acidic residues" evidence="1">
    <location>
        <begin position="316"/>
        <end position="337"/>
    </location>
</feature>
<proteinExistence type="predicted"/>
<dbReference type="RefSeq" id="WP_066745457.1">
    <property type="nucleotide sequence ID" value="NZ_CP016757.1"/>
</dbReference>
<dbReference type="Proteomes" id="UP000093044">
    <property type="component" value="Chromosome"/>
</dbReference>
<feature type="chain" id="PRO_5008538990" description="Organic solvent tolerance-like N-terminal domain-containing protein" evidence="2">
    <location>
        <begin position="28"/>
        <end position="354"/>
    </location>
</feature>
<gene>
    <name evidence="3" type="ORF">BED41_09885</name>
</gene>
<name>A0A1B2I5U3_9BACT</name>
<reference evidence="3" key="1">
    <citation type="submission" date="2016-08" db="EMBL/GenBank/DDBJ databases">
        <title>Complete genome of Cloacibacillus porcorum.</title>
        <authorList>
            <person name="Looft T."/>
            <person name="Bayles D.O."/>
            <person name="Alt D.P."/>
        </authorList>
    </citation>
    <scope>NUCLEOTIDE SEQUENCE [LARGE SCALE GENOMIC DNA]</scope>
    <source>
        <strain evidence="3">CL-84</strain>
    </source>
</reference>
<dbReference type="KEGG" id="cpor:BED41_09885"/>
<evidence type="ECO:0000313" key="3">
    <source>
        <dbReference type="EMBL" id="ANZ45349.1"/>
    </source>
</evidence>